<accession>A0A934VNW5</accession>
<feature type="transmembrane region" description="Helical" evidence="1">
    <location>
        <begin position="12"/>
        <end position="34"/>
    </location>
</feature>
<dbReference type="AlphaFoldDB" id="A0A934VNW5"/>
<name>A0A934VNW5_9BACT</name>
<feature type="transmembrane region" description="Helical" evidence="1">
    <location>
        <begin position="46"/>
        <end position="69"/>
    </location>
</feature>
<sequence length="194" mass="20771">MTMGLGKRFLRQLGFWSWHCAINALPSFLIAGFGGQLFDSPLATGAMVTGVACFIMGYTLLSMCLPALGNRQHLVGKALHLALRFRLVISLASLGPFLAMALEPQTSQALLFVPDYWAGFAAGLSLSLIVDITSPATLESFSYILAWTLLEGLILSLGLAMVAFFCLLGLSKQAGNRGFTSCAPRPANPLDRGR</sequence>
<keyword evidence="1" id="KW-0812">Transmembrane</keyword>
<dbReference type="EMBL" id="JAENIO010000056">
    <property type="protein sequence ID" value="MBK1835486.1"/>
    <property type="molecule type" value="Genomic_DNA"/>
</dbReference>
<reference evidence="2" key="1">
    <citation type="submission" date="2021-01" db="EMBL/GenBank/DDBJ databases">
        <title>Modified the classification status of verrucomicrobia.</title>
        <authorList>
            <person name="Feng X."/>
        </authorList>
    </citation>
    <scope>NUCLEOTIDE SEQUENCE</scope>
    <source>
        <strain evidence="2">KCTC 12986</strain>
    </source>
</reference>
<protein>
    <submittedName>
        <fullName evidence="2">Uncharacterized protein</fullName>
    </submittedName>
</protein>
<feature type="transmembrane region" description="Helical" evidence="1">
    <location>
        <begin position="144"/>
        <end position="170"/>
    </location>
</feature>
<keyword evidence="1" id="KW-1133">Transmembrane helix</keyword>
<gene>
    <name evidence="2" type="ORF">JIN78_15555</name>
</gene>
<evidence type="ECO:0000313" key="3">
    <source>
        <dbReference type="Proteomes" id="UP000604083"/>
    </source>
</evidence>
<organism evidence="2 3">
    <name type="scientific">Roseibacillus ishigakijimensis</name>
    <dbReference type="NCBI Taxonomy" id="454146"/>
    <lineage>
        <taxon>Bacteria</taxon>
        <taxon>Pseudomonadati</taxon>
        <taxon>Verrucomicrobiota</taxon>
        <taxon>Verrucomicrobiia</taxon>
        <taxon>Verrucomicrobiales</taxon>
        <taxon>Verrucomicrobiaceae</taxon>
        <taxon>Roseibacillus</taxon>
    </lineage>
</organism>
<keyword evidence="1" id="KW-0472">Membrane</keyword>
<feature type="transmembrane region" description="Helical" evidence="1">
    <location>
        <begin position="81"/>
        <end position="102"/>
    </location>
</feature>
<dbReference type="Proteomes" id="UP000604083">
    <property type="component" value="Unassembled WGS sequence"/>
</dbReference>
<evidence type="ECO:0000313" key="2">
    <source>
        <dbReference type="EMBL" id="MBK1835486.1"/>
    </source>
</evidence>
<proteinExistence type="predicted"/>
<keyword evidence="3" id="KW-1185">Reference proteome</keyword>
<comment type="caution">
    <text evidence="2">The sequence shown here is derived from an EMBL/GenBank/DDBJ whole genome shotgun (WGS) entry which is preliminary data.</text>
</comment>
<evidence type="ECO:0000256" key="1">
    <source>
        <dbReference type="SAM" id="Phobius"/>
    </source>
</evidence>